<keyword evidence="1" id="KW-0732">Signal</keyword>
<accession>A0A085WXK3</accession>
<organism evidence="3 4">
    <name type="scientific">Hyalangium minutum</name>
    <dbReference type="NCBI Taxonomy" id="394096"/>
    <lineage>
        <taxon>Bacteria</taxon>
        <taxon>Pseudomonadati</taxon>
        <taxon>Myxococcota</taxon>
        <taxon>Myxococcia</taxon>
        <taxon>Myxococcales</taxon>
        <taxon>Cystobacterineae</taxon>
        <taxon>Archangiaceae</taxon>
        <taxon>Hyalangium</taxon>
    </lineage>
</organism>
<reference evidence="3 4" key="1">
    <citation type="submission" date="2014-04" db="EMBL/GenBank/DDBJ databases">
        <title>Genome assembly of Hyalangium minutum DSM 14724.</title>
        <authorList>
            <person name="Sharma G."/>
            <person name="Subramanian S."/>
        </authorList>
    </citation>
    <scope>NUCLEOTIDE SEQUENCE [LARGE SCALE GENOMIC DNA]</scope>
    <source>
        <strain evidence="3 4">DSM 14724</strain>
    </source>
</reference>
<feature type="chain" id="PRO_5001800233" evidence="1">
    <location>
        <begin position="36"/>
        <end position="186"/>
    </location>
</feature>
<proteinExistence type="predicted"/>
<protein>
    <submittedName>
        <fullName evidence="3">Putative cytoplasmic protein</fullName>
    </submittedName>
</protein>
<dbReference type="AlphaFoldDB" id="A0A085WXK3"/>
<dbReference type="InterPro" id="IPR008579">
    <property type="entry name" value="UGlyAH_Cupin_dom"/>
</dbReference>
<dbReference type="Proteomes" id="UP000028725">
    <property type="component" value="Unassembled WGS sequence"/>
</dbReference>
<dbReference type="SUPFAM" id="SSF51182">
    <property type="entry name" value="RmlC-like cupins"/>
    <property type="match status" value="1"/>
</dbReference>
<dbReference type="PANTHER" id="PTHR40943:SF1">
    <property type="entry name" value="CYTOPLASMIC PROTEIN"/>
    <property type="match status" value="1"/>
</dbReference>
<dbReference type="PANTHER" id="PTHR40943">
    <property type="entry name" value="CYTOPLASMIC PROTEIN-RELATED"/>
    <property type="match status" value="1"/>
</dbReference>
<feature type="signal peptide" evidence="1">
    <location>
        <begin position="1"/>
        <end position="35"/>
    </location>
</feature>
<evidence type="ECO:0000313" key="4">
    <source>
        <dbReference type="Proteomes" id="UP000028725"/>
    </source>
</evidence>
<dbReference type="InterPro" id="IPR014710">
    <property type="entry name" value="RmlC-like_jellyroll"/>
</dbReference>
<name>A0A085WXK3_9BACT</name>
<evidence type="ECO:0000259" key="2">
    <source>
        <dbReference type="Pfam" id="PF05899"/>
    </source>
</evidence>
<comment type="caution">
    <text evidence="3">The sequence shown here is derived from an EMBL/GenBank/DDBJ whole genome shotgun (WGS) entry which is preliminary data.</text>
</comment>
<evidence type="ECO:0000256" key="1">
    <source>
        <dbReference type="SAM" id="SignalP"/>
    </source>
</evidence>
<dbReference type="EMBL" id="JMCB01000001">
    <property type="protein sequence ID" value="KFE72416.1"/>
    <property type="molecule type" value="Genomic_DNA"/>
</dbReference>
<keyword evidence="4" id="KW-1185">Reference proteome</keyword>
<dbReference type="Pfam" id="PF05899">
    <property type="entry name" value="Cupin_3"/>
    <property type="match status" value="1"/>
</dbReference>
<sequence length="186" mass="20245">MFAHCIHNKSFRYHRGVLLSVSVAVTLWAQAPALAMPIADTEAQESLAPNAPPPVLGTVQPGEMLVYSPKKKVNLSTLVPLGPPEALGGQVLKGHPLLFGRTDFAEGPMRGGLFMATRGLIRVTFPFTEHATIIEGSVTLTDERGRTHTFKEGDSYFIRQGSVILWDVKGAYVIKSFFNVTEPTTP</sequence>
<gene>
    <name evidence="3" type="ORF">DB31_0679</name>
</gene>
<evidence type="ECO:0000313" key="3">
    <source>
        <dbReference type="EMBL" id="KFE72416.1"/>
    </source>
</evidence>
<dbReference type="InterPro" id="IPR011051">
    <property type="entry name" value="RmlC_Cupin_sf"/>
</dbReference>
<dbReference type="Gene3D" id="2.60.120.10">
    <property type="entry name" value="Jelly Rolls"/>
    <property type="match status" value="1"/>
</dbReference>
<feature type="domain" description="(S)-ureidoglycine aminohydrolase cupin" evidence="2">
    <location>
        <begin position="107"/>
        <end position="175"/>
    </location>
</feature>